<evidence type="ECO:0000313" key="1">
    <source>
        <dbReference type="EMBL" id="EMP9431243.1"/>
    </source>
</evidence>
<comment type="caution">
    <text evidence="1">The sequence shown here is derived from an EMBL/GenBank/DDBJ whole genome shotgun (WGS) entry which is preliminary data.</text>
</comment>
<dbReference type="EMBL" id="JAGSRH010000003">
    <property type="protein sequence ID" value="MER5075882.1"/>
    <property type="molecule type" value="Genomic_DNA"/>
</dbReference>
<dbReference type="RefSeq" id="WP_163861124.1">
    <property type="nucleotide sequence ID" value="NZ_CP095443.1"/>
</dbReference>
<evidence type="ECO:0000313" key="3">
    <source>
        <dbReference type="Proteomes" id="UP001495779"/>
    </source>
</evidence>
<organism evidence="1">
    <name type="scientific">Providencia stuartii</name>
    <dbReference type="NCBI Taxonomy" id="588"/>
    <lineage>
        <taxon>Bacteria</taxon>
        <taxon>Pseudomonadati</taxon>
        <taxon>Pseudomonadota</taxon>
        <taxon>Gammaproteobacteria</taxon>
        <taxon>Enterobacterales</taxon>
        <taxon>Morganellaceae</taxon>
        <taxon>Providencia</taxon>
    </lineage>
</organism>
<evidence type="ECO:0008006" key="4">
    <source>
        <dbReference type="Google" id="ProtNLM"/>
    </source>
</evidence>
<evidence type="ECO:0000313" key="2">
    <source>
        <dbReference type="EMBL" id="MER5075882.1"/>
    </source>
</evidence>
<dbReference type="Proteomes" id="UP001495779">
    <property type="component" value="Unassembled WGS sequence"/>
</dbReference>
<dbReference type="EMBL" id="AAZDVE040000001">
    <property type="protein sequence ID" value="EMP9431243.1"/>
    <property type="molecule type" value="Genomic_DNA"/>
</dbReference>
<accession>A0AAI9HWT7</accession>
<name>A0AAI9HWT7_PROST</name>
<proteinExistence type="predicted"/>
<protein>
    <recommendedName>
        <fullName evidence="4">Peptidase C58 YopT-type domain-containing protein</fullName>
    </recommendedName>
</protein>
<reference evidence="1" key="2">
    <citation type="submission" date="2024-02" db="EMBL/GenBank/DDBJ databases">
        <authorList>
            <consortium name="Clinical and Environmental Microbiology Branch: Whole genome sequencing antimicrobial resistance pathogens in the healthcare setting"/>
        </authorList>
    </citation>
    <scope>NUCLEOTIDE SEQUENCE</scope>
    <source>
        <strain evidence="1">2020GO-00142</strain>
    </source>
</reference>
<dbReference type="AlphaFoldDB" id="A0AAI9HWT7"/>
<reference evidence="2 3" key="1">
    <citation type="submission" date="2021-04" db="EMBL/GenBank/DDBJ databases">
        <title>Determining the burden of carbapenem-resistant Enterobacterales from a tertiary public heath setting in Bangladesh: a clinical, epidemiological, and molecular study.</title>
        <authorList>
            <person name="Farzana R."/>
            <person name="Walsh T.R."/>
        </authorList>
    </citation>
    <scope>NUCLEOTIDE SEQUENCE [LARGE SCALE GENOMIC DNA]</scope>
    <source>
        <strain evidence="2">Dmpro_s316</strain>
        <strain evidence="3">dmpro_s316</strain>
    </source>
</reference>
<sequence length="366" mass="43074">MLGATAYPIKFDQANIIDYYKDTHKNIFTRKIVGVNNVNSFKKGICYGLTNAFLYYAHAGQEETYITETYKAYKNITQKNPLNYLRPSYYKSLKKHSKAVLNQNFNKAYNIQKHYQIAYFINNIISEFNRSRKHSHESVHEYINRLFKINISSVKEDEAEAYFELYEFTNKLYQDTLNPTDDKVDNNKYYQLVKNVQDFCFNERNEIDTGLFFMFFSLIKNYYLDLTKNRFMQAENLNSINYDSIELIDDNIKFTSKSLKKHIDHCLENKKNIIGNMSSNTHSMGIVVKYNNGNPLFEFFEPNEGLFKTTNKQHFFKFLDKFFHNKSYSFMTLDGENAVSLSSSLVADKTFDDIQAPRVEKSLIAN</sequence>
<gene>
    <name evidence="1" type="ORF">JRA39_000234</name>
    <name evidence="2" type="ORF">KDV35_03190</name>
</gene>